<dbReference type="EMBL" id="KB469306">
    <property type="protein sequence ID" value="EPQ53057.1"/>
    <property type="molecule type" value="Genomic_DNA"/>
</dbReference>
<dbReference type="AlphaFoldDB" id="S7Q0P3"/>
<dbReference type="OrthoDB" id="4480078at2759"/>
<proteinExistence type="predicted"/>
<gene>
    <name evidence="1" type="ORF">GLOTRDRAFT_140002</name>
</gene>
<evidence type="ECO:0000313" key="1">
    <source>
        <dbReference type="EMBL" id="EPQ53057.1"/>
    </source>
</evidence>
<dbReference type="Proteomes" id="UP000030669">
    <property type="component" value="Unassembled WGS sequence"/>
</dbReference>
<dbReference type="OMA" id="AYTDIYA"/>
<organism evidence="1 2">
    <name type="scientific">Gloeophyllum trabeum (strain ATCC 11539 / FP-39264 / Madison 617)</name>
    <name type="common">Brown rot fungus</name>
    <dbReference type="NCBI Taxonomy" id="670483"/>
    <lineage>
        <taxon>Eukaryota</taxon>
        <taxon>Fungi</taxon>
        <taxon>Dikarya</taxon>
        <taxon>Basidiomycota</taxon>
        <taxon>Agaricomycotina</taxon>
        <taxon>Agaricomycetes</taxon>
        <taxon>Gloeophyllales</taxon>
        <taxon>Gloeophyllaceae</taxon>
        <taxon>Gloeophyllum</taxon>
    </lineage>
</organism>
<name>S7Q0P3_GLOTA</name>
<reference evidence="1 2" key="1">
    <citation type="journal article" date="2012" name="Science">
        <title>The Paleozoic origin of enzymatic lignin decomposition reconstructed from 31 fungal genomes.</title>
        <authorList>
            <person name="Floudas D."/>
            <person name="Binder M."/>
            <person name="Riley R."/>
            <person name="Barry K."/>
            <person name="Blanchette R.A."/>
            <person name="Henrissat B."/>
            <person name="Martinez A.T."/>
            <person name="Otillar R."/>
            <person name="Spatafora J.W."/>
            <person name="Yadav J.S."/>
            <person name="Aerts A."/>
            <person name="Benoit I."/>
            <person name="Boyd A."/>
            <person name="Carlson A."/>
            <person name="Copeland A."/>
            <person name="Coutinho P.M."/>
            <person name="de Vries R.P."/>
            <person name="Ferreira P."/>
            <person name="Findley K."/>
            <person name="Foster B."/>
            <person name="Gaskell J."/>
            <person name="Glotzer D."/>
            <person name="Gorecki P."/>
            <person name="Heitman J."/>
            <person name="Hesse C."/>
            <person name="Hori C."/>
            <person name="Igarashi K."/>
            <person name="Jurgens J.A."/>
            <person name="Kallen N."/>
            <person name="Kersten P."/>
            <person name="Kohler A."/>
            <person name="Kuees U."/>
            <person name="Kumar T.K.A."/>
            <person name="Kuo A."/>
            <person name="LaButti K."/>
            <person name="Larrondo L.F."/>
            <person name="Lindquist E."/>
            <person name="Ling A."/>
            <person name="Lombard V."/>
            <person name="Lucas S."/>
            <person name="Lundell T."/>
            <person name="Martin R."/>
            <person name="McLaughlin D.J."/>
            <person name="Morgenstern I."/>
            <person name="Morin E."/>
            <person name="Murat C."/>
            <person name="Nagy L.G."/>
            <person name="Nolan M."/>
            <person name="Ohm R.A."/>
            <person name="Patyshakuliyeva A."/>
            <person name="Rokas A."/>
            <person name="Ruiz-Duenas F.J."/>
            <person name="Sabat G."/>
            <person name="Salamov A."/>
            <person name="Samejima M."/>
            <person name="Schmutz J."/>
            <person name="Slot J.C."/>
            <person name="St John F."/>
            <person name="Stenlid J."/>
            <person name="Sun H."/>
            <person name="Sun S."/>
            <person name="Syed K."/>
            <person name="Tsang A."/>
            <person name="Wiebenga A."/>
            <person name="Young D."/>
            <person name="Pisabarro A."/>
            <person name="Eastwood D.C."/>
            <person name="Martin F."/>
            <person name="Cullen D."/>
            <person name="Grigoriev I.V."/>
            <person name="Hibbett D.S."/>
        </authorList>
    </citation>
    <scope>NUCLEOTIDE SEQUENCE [LARGE SCALE GENOMIC DNA]</scope>
    <source>
        <strain evidence="1 2">ATCC 11539</strain>
    </source>
</reference>
<dbReference type="eggNOG" id="ENOG502S4V9">
    <property type="taxonomic scope" value="Eukaryota"/>
</dbReference>
<dbReference type="KEGG" id="gtr:GLOTRDRAFT_140002"/>
<evidence type="ECO:0000313" key="2">
    <source>
        <dbReference type="Proteomes" id="UP000030669"/>
    </source>
</evidence>
<dbReference type="GeneID" id="19304408"/>
<protein>
    <submittedName>
        <fullName evidence="1">Uncharacterized protein</fullName>
    </submittedName>
</protein>
<keyword evidence="2" id="KW-1185">Reference proteome</keyword>
<dbReference type="HOGENOM" id="CLU_078026_0_0_1"/>
<accession>S7Q0P3</accession>
<dbReference type="RefSeq" id="XP_007868362.1">
    <property type="nucleotide sequence ID" value="XM_007870171.1"/>
</dbReference>
<sequence>MSRRLIRNTTIILLGASSVYAYAETRRLSKTYPLRPATGPYYNQTLLTSQESTRYFPSEGTDILVARVSRRALVSAAQKLGLNDATSLNATWARTFLEAPIISLEGQVIGGSKDRGDTGASGFHPGQRLLNGAFKVEEPPSRTDPLVVSWSMPEEPVSFFEKIAAWGYPWRLMSGGRHSIGVVEIPDSDGNEVEVIFGCAHEYERWNRANGKEDGKVIPDWTGWCHRMYGRLVLDDAVRQLMKNSGDN</sequence>